<proteinExistence type="predicted"/>
<dbReference type="EMBL" id="CT868666">
    <property type="protein sequence ID" value="CAK92070.1"/>
    <property type="molecule type" value="Genomic_DNA"/>
</dbReference>
<name>A0E9V3_PARTE</name>
<dbReference type="AlphaFoldDB" id="A0E9V3"/>
<keyword evidence="2" id="KW-1185">Reference proteome</keyword>
<protein>
    <recommendedName>
        <fullName evidence="3">Centrosomal protein of 44 kDa</fullName>
    </recommendedName>
</protein>
<evidence type="ECO:0000313" key="1">
    <source>
        <dbReference type="EMBL" id="CAK92070.1"/>
    </source>
</evidence>
<sequence>MIIIDIMKERVSDIQNIYNNTMAIKQIKYREKLRQVQETDLMSSLYQFRKLTQQDLAQFQEGAKQIFKIIAPGFDTRFSNITLTSTSKVFIELYKHFGFGQKSDALYNELLHNSKQQIFLCLIQHLMDLTKLALQCAVKRFLDMKLLCTGKEIEKSPNPRRVDIIQFASVKRNKINKVMRSESNSLHQSDNKQDLRIAIDKKERLSINDAISNCDKSEIIKKNIRNYEEINADNISTTCNRNIQRHQSFQKHTEQNTPKLQFPSIYKNTSYVLYKALRSRNQSVCQTITTYIKQLQDKGFYEE</sequence>
<organism evidence="1 2">
    <name type="scientific">Paramecium tetraurelia</name>
    <dbReference type="NCBI Taxonomy" id="5888"/>
    <lineage>
        <taxon>Eukaryota</taxon>
        <taxon>Sar</taxon>
        <taxon>Alveolata</taxon>
        <taxon>Ciliophora</taxon>
        <taxon>Intramacronucleata</taxon>
        <taxon>Oligohymenophorea</taxon>
        <taxon>Peniculida</taxon>
        <taxon>Parameciidae</taxon>
        <taxon>Paramecium</taxon>
    </lineage>
</organism>
<accession>A0E9V3</accession>
<reference evidence="1 2" key="1">
    <citation type="journal article" date="2006" name="Nature">
        <title>Global trends of whole-genome duplications revealed by the ciliate Paramecium tetraurelia.</title>
        <authorList>
            <consortium name="Genoscope"/>
            <person name="Aury J.-M."/>
            <person name="Jaillon O."/>
            <person name="Duret L."/>
            <person name="Noel B."/>
            <person name="Jubin C."/>
            <person name="Porcel B.M."/>
            <person name="Segurens B."/>
            <person name="Daubin V."/>
            <person name="Anthouard V."/>
            <person name="Aiach N."/>
            <person name="Arnaiz O."/>
            <person name="Billaut A."/>
            <person name="Beisson J."/>
            <person name="Blanc I."/>
            <person name="Bouhouche K."/>
            <person name="Camara F."/>
            <person name="Duharcourt S."/>
            <person name="Guigo R."/>
            <person name="Gogendeau D."/>
            <person name="Katinka M."/>
            <person name="Keller A.-M."/>
            <person name="Kissmehl R."/>
            <person name="Klotz C."/>
            <person name="Koll F."/>
            <person name="Le Moue A."/>
            <person name="Lepere C."/>
            <person name="Malinsky S."/>
            <person name="Nowacki M."/>
            <person name="Nowak J.K."/>
            <person name="Plattner H."/>
            <person name="Poulain J."/>
            <person name="Ruiz F."/>
            <person name="Serrano V."/>
            <person name="Zagulski M."/>
            <person name="Dessen P."/>
            <person name="Betermier M."/>
            <person name="Weissenbach J."/>
            <person name="Scarpelli C."/>
            <person name="Schachter V."/>
            <person name="Sperling L."/>
            <person name="Meyer E."/>
            <person name="Cohen J."/>
            <person name="Wincker P."/>
        </authorList>
    </citation>
    <scope>NUCLEOTIDE SEQUENCE [LARGE SCALE GENOMIC DNA]</scope>
    <source>
        <strain evidence="1 2">Stock d4-2</strain>
    </source>
</reference>
<dbReference type="RefSeq" id="XP_001459467.1">
    <property type="nucleotide sequence ID" value="XM_001459430.1"/>
</dbReference>
<dbReference type="KEGG" id="ptm:GSPATT00024801001"/>
<dbReference type="Proteomes" id="UP000000600">
    <property type="component" value="Unassembled WGS sequence"/>
</dbReference>
<dbReference type="OrthoDB" id="291919at2759"/>
<dbReference type="InParanoid" id="A0E9V3"/>
<evidence type="ECO:0000313" key="2">
    <source>
        <dbReference type="Proteomes" id="UP000000600"/>
    </source>
</evidence>
<evidence type="ECO:0008006" key="3">
    <source>
        <dbReference type="Google" id="ProtNLM"/>
    </source>
</evidence>
<dbReference type="GeneID" id="5045252"/>
<gene>
    <name evidence="1" type="ORF">GSPATT00024801001</name>
</gene>
<dbReference type="HOGENOM" id="CLU_069268_0_0_1"/>